<dbReference type="SUPFAM" id="SSF82784">
    <property type="entry name" value="OsmC-like"/>
    <property type="match status" value="1"/>
</dbReference>
<protein>
    <submittedName>
        <fullName evidence="1 2">Peroxiredoxin</fullName>
    </submittedName>
</protein>
<sequence>MAKELFYSDAKWSGEGVKILLESRGHRWVVDEPESLGGKDEAANPVEYVLGGLASCLGVLISAFSPAFQVELKDFRVHVEGDLDPDGFLGKAPVRTGFQEIRYSIEVESDSPRENQDRLLEHIQKICPVKDTLQGVSVLPLEGVSAL</sequence>
<dbReference type="InterPro" id="IPR015946">
    <property type="entry name" value="KH_dom-like_a/b"/>
</dbReference>
<accession>A0A4R9L6D2</accession>
<dbReference type="RefSeq" id="WP_118967714.1">
    <property type="nucleotide sequence ID" value="NZ_QHCT01000001.1"/>
</dbReference>
<reference evidence="1" key="4">
    <citation type="journal article" date="2020" name="Int. J. Syst. Evol. Microbiol.">
        <title>Leptospira yasudae sp. nov. and Leptospira stimsonii sp. nov., two new species of the pathogenic group isolated from environmental sources.</title>
        <authorList>
            <person name="Casanovas-Massana A."/>
            <person name="Hamond C."/>
            <person name="Santos L.A."/>
            <person name="de Oliveira D."/>
            <person name="Hacker K.P."/>
            <person name="Balassiano I."/>
            <person name="Costa F."/>
            <person name="Medeiros M.A."/>
            <person name="Reis M.G."/>
            <person name="Ko A.I."/>
            <person name="Wunder E.A."/>
        </authorList>
    </citation>
    <scope>NUCLEOTIDE SEQUENCE</scope>
    <source>
        <strain evidence="1">Yale</strain>
    </source>
</reference>
<evidence type="ECO:0000313" key="1">
    <source>
        <dbReference type="EMBL" id="RHX92916.1"/>
    </source>
</evidence>
<dbReference type="InterPro" id="IPR003718">
    <property type="entry name" value="OsmC/Ohr_fam"/>
</dbReference>
<dbReference type="Pfam" id="PF02566">
    <property type="entry name" value="OsmC"/>
    <property type="match status" value="1"/>
</dbReference>
<evidence type="ECO:0000313" key="3">
    <source>
        <dbReference type="Proteomes" id="UP000265798"/>
    </source>
</evidence>
<evidence type="ECO:0000313" key="4">
    <source>
        <dbReference type="Proteomes" id="UP000297422"/>
    </source>
</evidence>
<proteinExistence type="predicted"/>
<dbReference type="InterPro" id="IPR036102">
    <property type="entry name" value="OsmC/Ohrsf"/>
</dbReference>
<dbReference type="InterPro" id="IPR052924">
    <property type="entry name" value="OsmC/Ohr_hydroprdx_reductase"/>
</dbReference>
<dbReference type="Proteomes" id="UP000297422">
    <property type="component" value="Unassembled WGS sequence"/>
</dbReference>
<dbReference type="AlphaFoldDB" id="A0A4R9L6D2"/>
<dbReference type="PANTHER" id="PTHR35368">
    <property type="entry name" value="HYDROPEROXIDE REDUCTASE"/>
    <property type="match status" value="1"/>
</dbReference>
<dbReference type="EMBL" id="QHCT01000001">
    <property type="protein sequence ID" value="RHX92916.1"/>
    <property type="molecule type" value="Genomic_DNA"/>
</dbReference>
<dbReference type="Proteomes" id="UP000265798">
    <property type="component" value="Unassembled WGS sequence"/>
</dbReference>
<comment type="caution">
    <text evidence="1">The sequence shown here is derived from an EMBL/GenBank/DDBJ whole genome shotgun (WGS) entry which is preliminary data.</text>
</comment>
<dbReference type="PANTHER" id="PTHR35368:SF1">
    <property type="entry name" value="HYDROPEROXIDE REDUCTASE"/>
    <property type="match status" value="1"/>
</dbReference>
<gene>
    <name evidence="1" type="ORF">DLM75_07060</name>
    <name evidence="2" type="ORF">EHQ90_09310</name>
</gene>
<keyword evidence="4" id="KW-1185">Reference proteome</keyword>
<organism evidence="1 3">
    <name type="scientific">Leptospira stimsonii</name>
    <dbReference type="NCBI Taxonomy" id="2202203"/>
    <lineage>
        <taxon>Bacteria</taxon>
        <taxon>Pseudomonadati</taxon>
        <taxon>Spirochaetota</taxon>
        <taxon>Spirochaetia</taxon>
        <taxon>Leptospirales</taxon>
        <taxon>Leptospiraceae</taxon>
        <taxon>Leptospira</taxon>
    </lineage>
</organism>
<dbReference type="EMBL" id="RQGT01000069">
    <property type="protein sequence ID" value="TGM16567.1"/>
    <property type="molecule type" value="Genomic_DNA"/>
</dbReference>
<dbReference type="OrthoDB" id="1433018at2"/>
<name>A0A4R9L6D2_9LEPT</name>
<reference evidence="2" key="3">
    <citation type="journal article" date="2019" name="PLoS Negl. Trop. Dis.">
        <title>Revisiting the worldwide diversity of Leptospira species in the environment.</title>
        <authorList>
            <person name="Vincent A.T."/>
            <person name="Schiettekatte O."/>
            <person name="Bourhy P."/>
            <person name="Veyrier F.J."/>
            <person name="Picardeau M."/>
        </authorList>
    </citation>
    <scope>NUCLEOTIDE SEQUENCE</scope>
    <source>
        <strain evidence="2">201702407</strain>
    </source>
</reference>
<dbReference type="Gene3D" id="3.30.300.20">
    <property type="match status" value="1"/>
</dbReference>
<reference evidence="2" key="2">
    <citation type="submission" date="2018-10" db="EMBL/GenBank/DDBJ databases">
        <authorList>
            <person name="Vincent A.T."/>
            <person name="Schiettekatte O."/>
            <person name="Bourhy P."/>
            <person name="Veyrier F.J."/>
            <person name="Picardeau M."/>
        </authorList>
    </citation>
    <scope>NUCLEOTIDE SEQUENCE</scope>
    <source>
        <strain evidence="2">201702407</strain>
    </source>
</reference>
<reference evidence="3" key="1">
    <citation type="submission" date="2018-05" db="EMBL/GenBank/DDBJ databases">
        <title>Leptospira yasudae sp. nov. and Leptospira stimsonii sp. nov., two pathogenic species of the genus Leptospira isolated from environmental sources.</title>
        <authorList>
            <person name="Casanovas-Massana A."/>
            <person name="Hamond C."/>
            <person name="Santos L.A."/>
            <person name="Hacker K.P."/>
            <person name="Balassiano I."/>
            <person name="Medeiros M.A."/>
            <person name="Reis M.G."/>
            <person name="Ko A.I."/>
            <person name="Wunder E.A."/>
        </authorList>
    </citation>
    <scope>NUCLEOTIDE SEQUENCE [LARGE SCALE GENOMIC DNA]</scope>
    <source>
        <strain evidence="3">Yale</strain>
    </source>
</reference>
<evidence type="ECO:0000313" key="2">
    <source>
        <dbReference type="EMBL" id="TGM16567.1"/>
    </source>
</evidence>
<accession>A0A396ZGV1</accession>